<protein>
    <submittedName>
        <fullName evidence="1">Uncharacterized protein</fullName>
    </submittedName>
</protein>
<keyword evidence="2" id="KW-1185">Reference proteome</keyword>
<accession>A0A2P2BRF0</accession>
<dbReference type="Proteomes" id="UP000245695">
    <property type="component" value="Chromosome 1"/>
</dbReference>
<sequence>MFKQEIKDSALQPIAPDINLDFWKYQNQKEFNRIIEEDKKTTIQSIFELPKFEAHVRRHEIIWRKHRKDFNTFEIEYLEKTYLEK</sequence>
<reference evidence="1 2" key="1">
    <citation type="submission" date="2014-09" db="EMBL/GenBank/DDBJ databases">
        <authorList>
            <person name="Hornung B.V."/>
        </authorList>
    </citation>
    <scope>NUCLEOTIDE SEQUENCE [LARGE SCALE GENOMIC DNA]</scope>
    <source>
        <strain evidence="1 2">FRIFI</strain>
    </source>
</reference>
<organism evidence="1 2">
    <name type="scientific">Romboutsia hominis</name>
    <dbReference type="NCBI Taxonomy" id="1507512"/>
    <lineage>
        <taxon>Bacteria</taxon>
        <taxon>Bacillati</taxon>
        <taxon>Bacillota</taxon>
        <taxon>Clostridia</taxon>
        <taxon>Peptostreptococcales</taxon>
        <taxon>Peptostreptococcaceae</taxon>
        <taxon>Romboutsia</taxon>
    </lineage>
</organism>
<dbReference type="RefSeq" id="WP_166505443.1">
    <property type="nucleotide sequence ID" value="NZ_LN650648.1"/>
</dbReference>
<name>A0A2P2BRF0_9FIRM</name>
<dbReference type="AlphaFoldDB" id="A0A2P2BRF0"/>
<proteinExistence type="predicted"/>
<evidence type="ECO:0000313" key="1">
    <source>
        <dbReference type="EMBL" id="CEI72949.1"/>
    </source>
</evidence>
<evidence type="ECO:0000313" key="2">
    <source>
        <dbReference type="Proteomes" id="UP000245695"/>
    </source>
</evidence>
<dbReference type="EMBL" id="LN650648">
    <property type="protein sequence ID" value="CEI72949.1"/>
    <property type="molecule type" value="Genomic_DNA"/>
</dbReference>
<gene>
    <name evidence="1" type="ORF">FRIFI_1414</name>
</gene>
<dbReference type="KEGG" id="rhom:FRIFI_1414"/>